<protein>
    <recommendedName>
        <fullName evidence="6">Fatty acid hydroxylase domain-containing protein</fullName>
    </recommendedName>
</protein>
<evidence type="ECO:0000313" key="8">
    <source>
        <dbReference type="Proteomes" id="UP000662931"/>
    </source>
</evidence>
<dbReference type="GO" id="GO:0005506">
    <property type="term" value="F:iron ion binding"/>
    <property type="evidence" value="ECO:0007669"/>
    <property type="project" value="InterPro"/>
</dbReference>
<dbReference type="PANTHER" id="PTHR11863">
    <property type="entry name" value="STEROL DESATURASE"/>
    <property type="match status" value="1"/>
</dbReference>
<proteinExistence type="predicted"/>
<keyword evidence="4 5" id="KW-0472">Membrane</keyword>
<keyword evidence="8" id="KW-1185">Reference proteome</keyword>
<dbReference type="GO" id="GO:0016491">
    <property type="term" value="F:oxidoreductase activity"/>
    <property type="evidence" value="ECO:0007669"/>
    <property type="project" value="InterPro"/>
</dbReference>
<gene>
    <name evidence="7" type="ORF">FOA43_000494</name>
</gene>
<dbReference type="Pfam" id="PF04116">
    <property type="entry name" value="FA_hydroxylase"/>
    <property type="match status" value="1"/>
</dbReference>
<name>A0A875RX63_EENNA</name>
<dbReference type="InterPro" id="IPR006694">
    <property type="entry name" value="Fatty_acid_hydroxylase"/>
</dbReference>
<sequence length="464" mass="54256">MAMIDNKIPSDFIKEDLLRRPQKSDRMASKYLGKGLENSFISPVEEPKDGIESRIAGIFFSFAKTRAASQEQHCHYQSLTMDLVLEVLDYAFLDKFYASWFPKSMEESLPEAPAFIQEWAKIIDNGTKVAMSYSENSKFQTFLTKAFSDTSKEAMIYGENAPYHFFGETVYTHASFLSRSSILRQSLSLLVMMSIFGWLLYFTVASLSFFLVYDKSNFNHPRYLKNQISMEIRLATEAIPVMVLLTVPWFLSELHGYSYLYWDIDESTGGWKTILFQLPASIMFTDAGIYFLHRWLHWPLVYKYLHKAHHKWIVCTPFASHAFNPVDGYCQSLPYHWYPFLFPLHKFTYLFMFTFVNFWTVMIHDGQYLSNGPIINGAACHTVHHLYFNYDYGQFTTLWDRLGGTYRQPERALFDKKARKETTWAKQAAEMDKIREVVEGDKDERVYGTEEELSDLHLFKEKAN</sequence>
<dbReference type="GO" id="GO:0008610">
    <property type="term" value="P:lipid biosynthetic process"/>
    <property type="evidence" value="ECO:0007669"/>
    <property type="project" value="InterPro"/>
</dbReference>
<reference evidence="7" key="1">
    <citation type="submission" date="2020-10" db="EMBL/GenBank/DDBJ databases">
        <authorList>
            <person name="Roach M.J.R."/>
        </authorList>
    </citation>
    <scope>NUCLEOTIDE SEQUENCE</scope>
    <source>
        <strain evidence="7">CBS 1945</strain>
    </source>
</reference>
<keyword evidence="3 5" id="KW-1133">Transmembrane helix</keyword>
<evidence type="ECO:0000256" key="4">
    <source>
        <dbReference type="ARBA" id="ARBA00023136"/>
    </source>
</evidence>
<dbReference type="InterPro" id="IPR050307">
    <property type="entry name" value="Sterol_Desaturase_Related"/>
</dbReference>
<evidence type="ECO:0000256" key="5">
    <source>
        <dbReference type="SAM" id="Phobius"/>
    </source>
</evidence>
<feature type="domain" description="Fatty acid hydroxylase" evidence="6">
    <location>
        <begin position="281"/>
        <end position="405"/>
    </location>
</feature>
<evidence type="ECO:0000256" key="3">
    <source>
        <dbReference type="ARBA" id="ARBA00022989"/>
    </source>
</evidence>
<evidence type="ECO:0000256" key="1">
    <source>
        <dbReference type="ARBA" id="ARBA00004370"/>
    </source>
</evidence>
<dbReference type="Proteomes" id="UP000662931">
    <property type="component" value="Chromosome 1"/>
</dbReference>
<dbReference type="GO" id="GO:0016020">
    <property type="term" value="C:membrane"/>
    <property type="evidence" value="ECO:0007669"/>
    <property type="project" value="UniProtKB-SubCell"/>
</dbReference>
<evidence type="ECO:0000256" key="2">
    <source>
        <dbReference type="ARBA" id="ARBA00022692"/>
    </source>
</evidence>
<dbReference type="RefSeq" id="XP_038776753.1">
    <property type="nucleotide sequence ID" value="XM_038920825.1"/>
</dbReference>
<evidence type="ECO:0000313" key="7">
    <source>
        <dbReference type="EMBL" id="QPG73188.1"/>
    </source>
</evidence>
<accession>A0A875RX63</accession>
<keyword evidence="2 5" id="KW-0812">Transmembrane</keyword>
<comment type="subcellular location">
    <subcellularLocation>
        <location evidence="1">Membrane</location>
    </subcellularLocation>
</comment>
<feature type="transmembrane region" description="Helical" evidence="5">
    <location>
        <begin position="234"/>
        <end position="251"/>
    </location>
</feature>
<dbReference type="AlphaFoldDB" id="A0A875RX63"/>
<organism evidence="7 8">
    <name type="scientific">Eeniella nana</name>
    <name type="common">Yeast</name>
    <name type="synonym">Brettanomyces nanus</name>
    <dbReference type="NCBI Taxonomy" id="13502"/>
    <lineage>
        <taxon>Eukaryota</taxon>
        <taxon>Fungi</taxon>
        <taxon>Dikarya</taxon>
        <taxon>Ascomycota</taxon>
        <taxon>Saccharomycotina</taxon>
        <taxon>Pichiomycetes</taxon>
        <taxon>Pichiales</taxon>
        <taxon>Pichiaceae</taxon>
        <taxon>Brettanomyces</taxon>
    </lineage>
</organism>
<feature type="transmembrane region" description="Helical" evidence="5">
    <location>
        <begin position="187"/>
        <end position="213"/>
    </location>
</feature>
<dbReference type="EMBL" id="CP064812">
    <property type="protein sequence ID" value="QPG73188.1"/>
    <property type="molecule type" value="Genomic_DNA"/>
</dbReference>
<dbReference type="OrthoDB" id="6354873at2759"/>
<evidence type="ECO:0000259" key="6">
    <source>
        <dbReference type="Pfam" id="PF04116"/>
    </source>
</evidence>
<dbReference type="KEGG" id="bnn:FOA43_000494"/>
<dbReference type="GeneID" id="62193895"/>